<accession>A0A6C2TVT7</accession>
<dbReference type="EMBL" id="CAAHFG010000001">
    <property type="protein sequence ID" value="VGO11713.1"/>
    <property type="molecule type" value="Genomic_DNA"/>
</dbReference>
<proteinExistence type="inferred from homology"/>
<dbReference type="RefSeq" id="WP_222847004.1">
    <property type="nucleotide sequence ID" value="NZ_CAAHFG010000001.1"/>
</dbReference>
<dbReference type="PROSITE" id="PS00523">
    <property type="entry name" value="SULFATASE_1"/>
    <property type="match status" value="1"/>
</dbReference>
<keyword evidence="9" id="KW-1185">Reference proteome</keyword>
<organism evidence="8 9">
    <name type="scientific">Pontiella desulfatans</name>
    <dbReference type="NCBI Taxonomy" id="2750659"/>
    <lineage>
        <taxon>Bacteria</taxon>
        <taxon>Pseudomonadati</taxon>
        <taxon>Kiritimatiellota</taxon>
        <taxon>Kiritimatiellia</taxon>
        <taxon>Kiritimatiellales</taxon>
        <taxon>Pontiellaceae</taxon>
        <taxon>Pontiella</taxon>
    </lineage>
</organism>
<evidence type="ECO:0000256" key="3">
    <source>
        <dbReference type="ARBA" id="ARBA00022801"/>
    </source>
</evidence>
<sequence length="503" mass="54417">MKRMLFSAAVALALSAAAANQPNVIVILADDMGSGDIRALNPDSAIPTPNLDRLSAEGATFTAAHSGSAVCTPTRYGLVTGRYCWRSRLKKGVLNGYSGHLIEPERFTIADLFRSKGYATACFGKWHLGMDLPMSGKNKLDLAGKVENGPLANGFDRFYGITASLDFPPYVFICDDKIDAPAVERKPSRRFPEFLRAGETGTNFEHENVQDQLVETTTAFIREKAAAGEPFFIYLPLPSPHKPVLPAGRFRGKSAIGPYGDYVMQTDGSVGEVLKAVRESGIDENTMIVYTSDNGSFMFRLDAPECPPQMPADSNNPKNGSDHKSDPTIQGFNSASHRANLNYRGTKADIFEGGHRVPFLVRIPGTVEGGRRISSTISLVDILATCADLLGAEVPDGAAEDSFSFLPLLTGEGTHERAPVVAHSVNGCFALYSGPWKFIATKGSGGRTLPKSTPFEKPYQLYDLSNDIVERNNLIDAHPELAQRLENELMAMIGSALQKPAIP</sequence>
<keyword evidence="2" id="KW-0479">Metal-binding</keyword>
<dbReference type="Gene3D" id="3.40.720.10">
    <property type="entry name" value="Alkaline Phosphatase, subunit A"/>
    <property type="match status" value="1"/>
</dbReference>
<keyword evidence="3" id="KW-0378">Hydrolase</keyword>
<reference evidence="8 9" key="1">
    <citation type="submission" date="2019-04" db="EMBL/GenBank/DDBJ databases">
        <authorList>
            <person name="Van Vliet M D."/>
        </authorList>
    </citation>
    <scope>NUCLEOTIDE SEQUENCE [LARGE SCALE GENOMIC DNA]</scope>
    <source>
        <strain evidence="8 9">F1</strain>
    </source>
</reference>
<keyword evidence="6" id="KW-0732">Signal</keyword>
<evidence type="ECO:0000256" key="5">
    <source>
        <dbReference type="SAM" id="MobiDB-lite"/>
    </source>
</evidence>
<protein>
    <submittedName>
        <fullName evidence="8">Arylsulfatase</fullName>
    </submittedName>
</protein>
<dbReference type="PANTHER" id="PTHR42693:SF53">
    <property type="entry name" value="ENDO-4-O-SULFATASE"/>
    <property type="match status" value="1"/>
</dbReference>
<name>A0A6C2TVT7_PONDE</name>
<dbReference type="GO" id="GO:0004065">
    <property type="term" value="F:arylsulfatase activity"/>
    <property type="evidence" value="ECO:0007669"/>
    <property type="project" value="TreeGrafter"/>
</dbReference>
<dbReference type="InterPro" id="IPR000917">
    <property type="entry name" value="Sulfatase_N"/>
</dbReference>
<feature type="domain" description="Sulfatase N-terminal" evidence="7">
    <location>
        <begin position="22"/>
        <end position="392"/>
    </location>
</feature>
<dbReference type="InterPro" id="IPR017850">
    <property type="entry name" value="Alkaline_phosphatase_core_sf"/>
</dbReference>
<evidence type="ECO:0000256" key="2">
    <source>
        <dbReference type="ARBA" id="ARBA00022723"/>
    </source>
</evidence>
<dbReference type="GO" id="GO:0046872">
    <property type="term" value="F:metal ion binding"/>
    <property type="evidence" value="ECO:0007669"/>
    <property type="project" value="UniProtKB-KW"/>
</dbReference>
<dbReference type="InterPro" id="IPR024607">
    <property type="entry name" value="Sulfatase_CS"/>
</dbReference>
<evidence type="ECO:0000256" key="4">
    <source>
        <dbReference type="ARBA" id="ARBA00022837"/>
    </source>
</evidence>
<evidence type="ECO:0000256" key="6">
    <source>
        <dbReference type="SAM" id="SignalP"/>
    </source>
</evidence>
<dbReference type="AlphaFoldDB" id="A0A6C2TVT7"/>
<feature type="region of interest" description="Disordered" evidence="5">
    <location>
        <begin position="303"/>
        <end position="336"/>
    </location>
</feature>
<dbReference type="CDD" id="cd16143">
    <property type="entry name" value="ARS_like"/>
    <property type="match status" value="1"/>
</dbReference>
<dbReference type="Pfam" id="PF00884">
    <property type="entry name" value="Sulfatase"/>
    <property type="match status" value="1"/>
</dbReference>
<feature type="compositionally biased region" description="Polar residues" evidence="5">
    <location>
        <begin position="327"/>
        <end position="336"/>
    </location>
</feature>
<dbReference type="Proteomes" id="UP000366872">
    <property type="component" value="Unassembled WGS sequence"/>
</dbReference>
<feature type="chain" id="PRO_5028952970" evidence="6">
    <location>
        <begin position="19"/>
        <end position="503"/>
    </location>
</feature>
<evidence type="ECO:0000313" key="9">
    <source>
        <dbReference type="Proteomes" id="UP000366872"/>
    </source>
</evidence>
<evidence type="ECO:0000313" key="8">
    <source>
        <dbReference type="EMBL" id="VGO11713.1"/>
    </source>
</evidence>
<keyword evidence="4" id="KW-0106">Calcium</keyword>
<comment type="similarity">
    <text evidence="1">Belongs to the sulfatase family.</text>
</comment>
<evidence type="ECO:0000259" key="7">
    <source>
        <dbReference type="Pfam" id="PF00884"/>
    </source>
</evidence>
<evidence type="ECO:0000256" key="1">
    <source>
        <dbReference type="ARBA" id="ARBA00008779"/>
    </source>
</evidence>
<dbReference type="Gene3D" id="3.30.1120.10">
    <property type="match status" value="1"/>
</dbReference>
<dbReference type="SUPFAM" id="SSF53649">
    <property type="entry name" value="Alkaline phosphatase-like"/>
    <property type="match status" value="1"/>
</dbReference>
<dbReference type="InterPro" id="IPR050738">
    <property type="entry name" value="Sulfatase"/>
</dbReference>
<feature type="signal peptide" evidence="6">
    <location>
        <begin position="1"/>
        <end position="18"/>
    </location>
</feature>
<dbReference type="PANTHER" id="PTHR42693">
    <property type="entry name" value="ARYLSULFATASE FAMILY MEMBER"/>
    <property type="match status" value="1"/>
</dbReference>
<gene>
    <name evidence="8" type="primary">atsA_11</name>
    <name evidence="8" type="ORF">PDESU_00259</name>
</gene>